<name>A0A915Z5U8_9GLOM</name>
<dbReference type="Proteomes" id="UP000684084">
    <property type="component" value="Unassembled WGS sequence"/>
</dbReference>
<dbReference type="AlphaFoldDB" id="A0A915Z5U8"/>
<dbReference type="VEuPathDB" id="FungiDB:RhiirFUN_023953"/>
<dbReference type="EMBL" id="CAGKOT010000017">
    <property type="protein sequence ID" value="CAB5362553.1"/>
    <property type="molecule type" value="Genomic_DNA"/>
</dbReference>
<gene>
    <name evidence="1" type="ORF">CHRIB12_LOCUS9153</name>
</gene>
<reference evidence="1" key="1">
    <citation type="submission" date="2020-05" db="EMBL/GenBank/DDBJ databases">
        <authorList>
            <person name="Rincon C."/>
            <person name="Sanders R I."/>
            <person name="Robbins C."/>
            <person name="Chaturvedi A."/>
        </authorList>
    </citation>
    <scope>NUCLEOTIDE SEQUENCE</scope>
    <source>
        <strain evidence="1">CHB12</strain>
    </source>
</reference>
<sequence length="98" mass="11407">MKKRSYKLKEGKNKQTLKLVRTKADDPVDDGPFLTKEEFHKQLNLLEINRLKALEKIEVNQSDVDPESINIRQGYLLSQSKKVIEELKKNTHNNESSN</sequence>
<dbReference type="OrthoDB" id="2348450at2759"/>
<evidence type="ECO:0000313" key="2">
    <source>
        <dbReference type="Proteomes" id="UP000684084"/>
    </source>
</evidence>
<evidence type="ECO:0000313" key="1">
    <source>
        <dbReference type="EMBL" id="CAB5362553.1"/>
    </source>
</evidence>
<proteinExistence type="predicted"/>
<comment type="caution">
    <text evidence="1">The sequence shown here is derived from an EMBL/GenBank/DDBJ whole genome shotgun (WGS) entry which is preliminary data.</text>
</comment>
<protein>
    <submittedName>
        <fullName evidence="1">Uncharacterized protein</fullName>
    </submittedName>
</protein>
<organism evidence="1 2">
    <name type="scientific">Rhizophagus irregularis</name>
    <dbReference type="NCBI Taxonomy" id="588596"/>
    <lineage>
        <taxon>Eukaryota</taxon>
        <taxon>Fungi</taxon>
        <taxon>Fungi incertae sedis</taxon>
        <taxon>Mucoromycota</taxon>
        <taxon>Glomeromycotina</taxon>
        <taxon>Glomeromycetes</taxon>
        <taxon>Glomerales</taxon>
        <taxon>Glomeraceae</taxon>
        <taxon>Rhizophagus</taxon>
    </lineage>
</organism>
<accession>A0A915Z5U8</accession>